<accession>A0A0M8MP96</accession>
<organism evidence="3 4">
    <name type="scientific">Malassezia pachydermatis</name>
    <dbReference type="NCBI Taxonomy" id="77020"/>
    <lineage>
        <taxon>Eukaryota</taxon>
        <taxon>Fungi</taxon>
        <taxon>Dikarya</taxon>
        <taxon>Basidiomycota</taxon>
        <taxon>Ustilaginomycotina</taxon>
        <taxon>Malasseziomycetes</taxon>
        <taxon>Malasseziales</taxon>
        <taxon>Malasseziaceae</taxon>
        <taxon>Malassezia</taxon>
    </lineage>
</organism>
<gene>
    <name evidence="3" type="ORF">Malapachy_2568</name>
</gene>
<dbReference type="OrthoDB" id="21470at2759"/>
<dbReference type="InterPro" id="IPR053027">
    <property type="entry name" value="AGGF1"/>
</dbReference>
<evidence type="ECO:0000313" key="3">
    <source>
        <dbReference type="EMBL" id="KOS15578.1"/>
    </source>
</evidence>
<dbReference type="VEuPathDB" id="FungiDB:Malapachy_2568"/>
<reference evidence="3 4" key="1">
    <citation type="submission" date="2015-07" db="EMBL/GenBank/DDBJ databases">
        <title>Draft Genome Sequence of Malassezia furfur CBS1878 and Malassezia pachydermatis CBS1879.</title>
        <authorList>
            <person name="Triana S."/>
            <person name="Ohm R."/>
            <person name="Gonzalez A."/>
            <person name="DeCock H."/>
            <person name="Restrepo S."/>
            <person name="Celis A."/>
        </authorList>
    </citation>
    <scope>NUCLEOTIDE SEQUENCE [LARGE SCALE GENOMIC DNA]</scope>
    <source>
        <strain evidence="3 4">CBS 1879</strain>
    </source>
</reference>
<evidence type="ECO:0000313" key="4">
    <source>
        <dbReference type="Proteomes" id="UP000037751"/>
    </source>
</evidence>
<evidence type="ECO:0000256" key="1">
    <source>
        <dbReference type="SAM" id="MobiDB-lite"/>
    </source>
</evidence>
<dbReference type="STRING" id="77020.A0A0M8MP96"/>
<dbReference type="PANTHER" id="PTHR23106">
    <property type="entry name" value="ANGIOGENIC FACTOR WITH G PATCH AND FHA DOMAINS 1"/>
    <property type="match status" value="1"/>
</dbReference>
<keyword evidence="4" id="KW-1185">Reference proteome</keyword>
<dbReference type="EMBL" id="LGAV01000002">
    <property type="protein sequence ID" value="KOS15578.1"/>
    <property type="molecule type" value="Genomic_DNA"/>
</dbReference>
<dbReference type="PANTHER" id="PTHR23106:SF24">
    <property type="entry name" value="ANGIOGENIC FACTOR WITH G PATCH AND FHA DOMAINS 1"/>
    <property type="match status" value="1"/>
</dbReference>
<dbReference type="InterPro" id="IPR008984">
    <property type="entry name" value="SMAD_FHA_dom_sf"/>
</dbReference>
<dbReference type="GeneID" id="28728932"/>
<dbReference type="InterPro" id="IPR000253">
    <property type="entry name" value="FHA_dom"/>
</dbReference>
<dbReference type="Gene3D" id="2.60.200.20">
    <property type="match status" value="1"/>
</dbReference>
<dbReference type="AlphaFoldDB" id="A0A0M8MP96"/>
<dbReference type="SMART" id="SM00240">
    <property type="entry name" value="FHA"/>
    <property type="match status" value="1"/>
</dbReference>
<comment type="caution">
    <text evidence="3">The sequence shown here is derived from an EMBL/GenBank/DDBJ whole genome shotgun (WGS) entry which is preliminary data.</text>
</comment>
<proteinExistence type="predicted"/>
<dbReference type="RefSeq" id="XP_017993210.1">
    <property type="nucleotide sequence ID" value="XM_018137057.1"/>
</dbReference>
<dbReference type="PROSITE" id="PS50006">
    <property type="entry name" value="FHA_DOMAIN"/>
    <property type="match status" value="1"/>
</dbReference>
<name>A0A0M8MP96_9BASI</name>
<sequence>MATEEASEPYPFLRLVKLASDVLPRNKTVAIIDGRHGGVSIGRDKTFTARLRLPSMEVSKHHANIFSNTRGPIYYSISDTGSMHGTYVCRRGKPTAASALAAVPTSQFVRLSEAKHASTPYDLQHWDLIRIGVQSTTFEVHLHSSPWEICDKCAVKEDGTNEISVAPLAQPSRPAASSTQADAIPSSHPSRHSRWQVEQDRRKRLRALKHAILPMPDKQAATTAPPSSYRDRAAVRRTMQPPSSVPRSQHVSDTIPTTSSKPLDAQHVGYQMLARMAKESDTTMPTQAPVG</sequence>
<dbReference type="Pfam" id="PF00498">
    <property type="entry name" value="FHA"/>
    <property type="match status" value="1"/>
</dbReference>
<dbReference type="SUPFAM" id="SSF49879">
    <property type="entry name" value="SMAD/FHA domain"/>
    <property type="match status" value="1"/>
</dbReference>
<feature type="compositionally biased region" description="Polar residues" evidence="1">
    <location>
        <begin position="240"/>
        <end position="261"/>
    </location>
</feature>
<dbReference type="Proteomes" id="UP000037751">
    <property type="component" value="Unassembled WGS sequence"/>
</dbReference>
<feature type="domain" description="FHA" evidence="2">
    <location>
        <begin position="39"/>
        <end position="88"/>
    </location>
</feature>
<evidence type="ECO:0000259" key="2">
    <source>
        <dbReference type="PROSITE" id="PS50006"/>
    </source>
</evidence>
<protein>
    <submittedName>
        <fullName evidence="3">Angiogenic factor with g patch and fha domains 1</fullName>
    </submittedName>
</protein>
<feature type="region of interest" description="Disordered" evidence="1">
    <location>
        <begin position="168"/>
        <end position="262"/>
    </location>
</feature>